<protein>
    <submittedName>
        <fullName evidence="1">Uncharacterized protein</fullName>
    </submittedName>
</protein>
<sequence length="124" mass="14334">GQAPWRLNESLLHDPTFTSQISQNLEQYFQLNDLPETTPVSLWQAHKPTIRGLLISQASYLKRTAHKDYMTLLQTLQDATNVYAIQPQDAHLKTIENVTKSINNIHLAKTSHTLQRLKMRHYSQ</sequence>
<evidence type="ECO:0000313" key="2">
    <source>
        <dbReference type="Proteomes" id="UP001295444"/>
    </source>
</evidence>
<gene>
    <name evidence="1" type="ORF">PECUL_23A009392</name>
</gene>
<feature type="non-terminal residue" evidence="1">
    <location>
        <position position="1"/>
    </location>
</feature>
<dbReference type="EMBL" id="OW240913">
    <property type="protein sequence ID" value="CAH2253545.1"/>
    <property type="molecule type" value="Genomic_DNA"/>
</dbReference>
<evidence type="ECO:0000313" key="1">
    <source>
        <dbReference type="EMBL" id="CAH2253545.1"/>
    </source>
</evidence>
<dbReference type="AlphaFoldDB" id="A0AAD1RGH6"/>
<feature type="non-terminal residue" evidence="1">
    <location>
        <position position="124"/>
    </location>
</feature>
<proteinExistence type="predicted"/>
<accession>A0AAD1RGH6</accession>
<keyword evidence="2" id="KW-1185">Reference proteome</keyword>
<reference evidence="1" key="1">
    <citation type="submission" date="2022-03" db="EMBL/GenBank/DDBJ databases">
        <authorList>
            <person name="Alioto T."/>
            <person name="Alioto T."/>
            <person name="Gomez Garrido J."/>
        </authorList>
    </citation>
    <scope>NUCLEOTIDE SEQUENCE</scope>
</reference>
<name>A0AAD1RGH6_PELCU</name>
<dbReference type="Proteomes" id="UP001295444">
    <property type="component" value="Chromosome 02"/>
</dbReference>
<organism evidence="1 2">
    <name type="scientific">Pelobates cultripes</name>
    <name type="common">Western spadefoot toad</name>
    <dbReference type="NCBI Taxonomy" id="61616"/>
    <lineage>
        <taxon>Eukaryota</taxon>
        <taxon>Metazoa</taxon>
        <taxon>Chordata</taxon>
        <taxon>Craniata</taxon>
        <taxon>Vertebrata</taxon>
        <taxon>Euteleostomi</taxon>
        <taxon>Amphibia</taxon>
        <taxon>Batrachia</taxon>
        <taxon>Anura</taxon>
        <taxon>Pelobatoidea</taxon>
        <taxon>Pelobatidae</taxon>
        <taxon>Pelobates</taxon>
    </lineage>
</organism>